<sequence length="431" mass="45040">MTQGNANANAAAVTGLEPAAAANPPHGRQGLTEQEQGAYARKAVIASAVGYALDGFDLLILGFILSAVSAGLGLTSTQAGSLVTWTLVGAVAGGIFFGILSDYVGRVKVLTWTILLFAVFTGLCALAQGYWDLLAYRTIAGFGLGGEFGIGMALATEACRPGQRARVSSYVGLGWQAGVLAAALLTPVLLPYIGWRGMFAIGVLPAVASFVVRRFVGEPEVFVASNKVARKGNPLKMLVADAATARASLGVVVLCSVQNFGYYGLMIWMPTYLAKQFNYSLTKSALWTSVTIVGMAFGIWVFGQLADRVGRRPTFLIYQAGAVVMVFVYSQLSTPYALLFGGAVMGLFVNGMIGGYGALISELYPTQARATAQNVLFNIGRGVGGFGPLAVGALAASYSFGTAIAVLASIYVLDILATLFLIPERKGTALE</sequence>
<dbReference type="InterPro" id="IPR011701">
    <property type="entry name" value="MFS"/>
</dbReference>
<name>A0A0C4YJE5_9BURK</name>
<feature type="transmembrane region" description="Helical" evidence="5">
    <location>
        <begin position="375"/>
        <end position="396"/>
    </location>
</feature>
<evidence type="ECO:0000256" key="4">
    <source>
        <dbReference type="ARBA" id="ARBA00023136"/>
    </source>
</evidence>
<feature type="domain" description="Major facilitator superfamily (MFS) profile" evidence="6">
    <location>
        <begin position="43"/>
        <end position="426"/>
    </location>
</feature>
<feature type="transmembrane region" description="Helical" evidence="5">
    <location>
        <begin position="402"/>
        <end position="422"/>
    </location>
</feature>
<proteinExistence type="predicted"/>
<keyword evidence="8" id="KW-1185">Reference proteome</keyword>
<evidence type="ECO:0000259" key="6">
    <source>
        <dbReference type="PROSITE" id="PS50850"/>
    </source>
</evidence>
<organism evidence="7 8">
    <name type="scientific">Cupriavidus basilensis</name>
    <dbReference type="NCBI Taxonomy" id="68895"/>
    <lineage>
        <taxon>Bacteria</taxon>
        <taxon>Pseudomonadati</taxon>
        <taxon>Pseudomonadota</taxon>
        <taxon>Betaproteobacteria</taxon>
        <taxon>Burkholderiales</taxon>
        <taxon>Burkholderiaceae</taxon>
        <taxon>Cupriavidus</taxon>
    </lineage>
</organism>
<feature type="transmembrane region" description="Helical" evidence="5">
    <location>
        <begin position="237"/>
        <end position="265"/>
    </location>
</feature>
<dbReference type="GO" id="GO:0005886">
    <property type="term" value="C:plasma membrane"/>
    <property type="evidence" value="ECO:0007669"/>
    <property type="project" value="TreeGrafter"/>
</dbReference>
<feature type="transmembrane region" description="Helical" evidence="5">
    <location>
        <begin position="109"/>
        <end position="128"/>
    </location>
</feature>
<feature type="transmembrane region" description="Helical" evidence="5">
    <location>
        <begin position="134"/>
        <end position="155"/>
    </location>
</feature>
<dbReference type="PANTHER" id="PTHR23508:SF10">
    <property type="entry name" value="CARBOXYLIC ACID TRANSPORTER PROTEIN HOMOLOG"/>
    <property type="match status" value="1"/>
</dbReference>
<evidence type="ECO:0000256" key="5">
    <source>
        <dbReference type="SAM" id="Phobius"/>
    </source>
</evidence>
<feature type="transmembrane region" description="Helical" evidence="5">
    <location>
        <begin position="285"/>
        <end position="303"/>
    </location>
</feature>
<dbReference type="Proteomes" id="UP000031843">
    <property type="component" value="Chromosome secondary"/>
</dbReference>
<feature type="transmembrane region" description="Helical" evidence="5">
    <location>
        <begin position="195"/>
        <end position="216"/>
    </location>
</feature>
<protein>
    <submittedName>
        <fullName evidence="7">Major facilitator superfamily (MFS) transport protein</fullName>
    </submittedName>
</protein>
<dbReference type="EMBL" id="CP010537">
    <property type="protein sequence ID" value="AJG22740.1"/>
    <property type="molecule type" value="Genomic_DNA"/>
</dbReference>
<feature type="transmembrane region" description="Helical" evidence="5">
    <location>
        <begin position="167"/>
        <end position="189"/>
    </location>
</feature>
<gene>
    <name evidence="7" type="ORF">RR42_s1151</name>
</gene>
<feature type="transmembrane region" description="Helical" evidence="5">
    <location>
        <begin position="315"/>
        <end position="332"/>
    </location>
</feature>
<keyword evidence="2 5" id="KW-0812">Transmembrane</keyword>
<keyword evidence="3 5" id="KW-1133">Transmembrane helix</keyword>
<dbReference type="PANTHER" id="PTHR23508">
    <property type="entry name" value="CARBOXYLIC ACID TRANSPORTER PROTEIN HOMOLOG"/>
    <property type="match status" value="1"/>
</dbReference>
<evidence type="ECO:0000313" key="8">
    <source>
        <dbReference type="Proteomes" id="UP000031843"/>
    </source>
</evidence>
<accession>A0A0C4YJE5</accession>
<feature type="transmembrane region" description="Helical" evidence="5">
    <location>
        <begin position="338"/>
        <end position="363"/>
    </location>
</feature>
<evidence type="ECO:0000256" key="2">
    <source>
        <dbReference type="ARBA" id="ARBA00022692"/>
    </source>
</evidence>
<dbReference type="InterPro" id="IPR020846">
    <property type="entry name" value="MFS_dom"/>
</dbReference>
<evidence type="ECO:0000256" key="1">
    <source>
        <dbReference type="ARBA" id="ARBA00004141"/>
    </source>
</evidence>
<reference evidence="7 8" key="1">
    <citation type="journal article" date="2015" name="Genome Announc.">
        <title>Complete Genome Sequence of Cupriavidus basilensis 4G11, Isolated from the Oak Ridge Field Research Center Site.</title>
        <authorList>
            <person name="Ray J."/>
            <person name="Waters R.J."/>
            <person name="Skerker J.M."/>
            <person name="Kuehl J.V."/>
            <person name="Price M.N."/>
            <person name="Huang J."/>
            <person name="Chakraborty R."/>
            <person name="Arkin A.P."/>
            <person name="Deutschbauer A."/>
        </authorList>
    </citation>
    <scope>NUCLEOTIDE SEQUENCE [LARGE SCALE GENOMIC DNA]</scope>
    <source>
        <strain evidence="7">4G11</strain>
    </source>
</reference>
<keyword evidence="4 5" id="KW-0472">Membrane</keyword>
<dbReference type="InterPro" id="IPR036259">
    <property type="entry name" value="MFS_trans_sf"/>
</dbReference>
<dbReference type="Pfam" id="PF07690">
    <property type="entry name" value="MFS_1"/>
    <property type="match status" value="1"/>
</dbReference>
<dbReference type="Gene3D" id="1.20.1250.20">
    <property type="entry name" value="MFS general substrate transporter like domains"/>
    <property type="match status" value="2"/>
</dbReference>
<evidence type="ECO:0000313" key="7">
    <source>
        <dbReference type="EMBL" id="AJG22740.1"/>
    </source>
</evidence>
<dbReference type="OrthoDB" id="183263at2"/>
<dbReference type="PROSITE" id="PS50850">
    <property type="entry name" value="MFS"/>
    <property type="match status" value="1"/>
</dbReference>
<dbReference type="AlphaFoldDB" id="A0A0C4YJE5"/>
<dbReference type="GO" id="GO:0046943">
    <property type="term" value="F:carboxylic acid transmembrane transporter activity"/>
    <property type="evidence" value="ECO:0007669"/>
    <property type="project" value="TreeGrafter"/>
</dbReference>
<dbReference type="RefSeq" id="WP_043354336.1">
    <property type="nucleotide sequence ID" value="NZ_CP010537.1"/>
</dbReference>
<dbReference type="PROSITE" id="PS00217">
    <property type="entry name" value="SUGAR_TRANSPORT_2"/>
    <property type="match status" value="1"/>
</dbReference>
<dbReference type="STRING" id="68895.RR42_s1151"/>
<feature type="transmembrane region" description="Helical" evidence="5">
    <location>
        <begin position="82"/>
        <end position="100"/>
    </location>
</feature>
<evidence type="ECO:0000256" key="3">
    <source>
        <dbReference type="ARBA" id="ARBA00022989"/>
    </source>
</evidence>
<dbReference type="KEGG" id="cbw:RR42_s1151"/>
<dbReference type="SUPFAM" id="SSF103473">
    <property type="entry name" value="MFS general substrate transporter"/>
    <property type="match status" value="1"/>
</dbReference>
<comment type="subcellular location">
    <subcellularLocation>
        <location evidence="1">Membrane</location>
        <topology evidence="1">Multi-pass membrane protein</topology>
    </subcellularLocation>
</comment>
<dbReference type="InterPro" id="IPR005829">
    <property type="entry name" value="Sugar_transporter_CS"/>
</dbReference>